<organism evidence="7 8">
    <name type="scientific">Parabacteroides faecis</name>
    <dbReference type="NCBI Taxonomy" id="1217282"/>
    <lineage>
        <taxon>Bacteria</taxon>
        <taxon>Pseudomonadati</taxon>
        <taxon>Bacteroidota</taxon>
        <taxon>Bacteroidia</taxon>
        <taxon>Bacteroidales</taxon>
        <taxon>Tannerellaceae</taxon>
        <taxon>Parabacteroides</taxon>
    </lineage>
</organism>
<keyword evidence="2" id="KW-1277">Toxin-antitoxin system</keyword>
<name>A0ABR6KIN4_9BACT</name>
<dbReference type="RefSeq" id="WP_229800959.1">
    <property type="nucleotide sequence ID" value="NZ_BMPB01000003.1"/>
</dbReference>
<evidence type="ECO:0000256" key="6">
    <source>
        <dbReference type="ARBA" id="ARBA00024207"/>
    </source>
</evidence>
<reference evidence="7 8" key="1">
    <citation type="submission" date="2020-08" db="EMBL/GenBank/DDBJ databases">
        <title>Genomic Encyclopedia of Type Strains, Phase IV (KMG-IV): sequencing the most valuable type-strain genomes for metagenomic binning, comparative biology and taxonomic classification.</title>
        <authorList>
            <person name="Goeker M."/>
        </authorList>
    </citation>
    <scope>NUCLEOTIDE SEQUENCE [LARGE SCALE GENOMIC DNA]</scope>
    <source>
        <strain evidence="7 8">DSM 102983</strain>
    </source>
</reference>
<keyword evidence="5" id="KW-0378">Hydrolase</keyword>
<keyword evidence="8" id="KW-1185">Reference proteome</keyword>
<keyword evidence="1" id="KW-0597">Phosphoprotein</keyword>
<dbReference type="Proteomes" id="UP000533637">
    <property type="component" value="Unassembled WGS sequence"/>
</dbReference>
<keyword evidence="3" id="KW-0540">Nuclease</keyword>
<dbReference type="EMBL" id="JACHOC010000002">
    <property type="protein sequence ID" value="MBB4621203.1"/>
    <property type="molecule type" value="Genomic_DNA"/>
</dbReference>
<sequence>MLDFVVMRTELAINCTQGVVRHHDFLLSNEGMNLFDATCMRLQTIGETMKKIDLPTEGRLLECYTDVSWRDIFGLRNIISHDYLSVNPEIIFDIVKNELQPLLITLKKIISDLESGLYDDLFV</sequence>
<proteinExistence type="inferred from homology"/>
<protein>
    <submittedName>
        <fullName evidence="7">Uncharacterized protein with HEPN domain</fullName>
    </submittedName>
</protein>
<comment type="similarity">
    <text evidence="6">Belongs to the HepT RNase toxin family.</text>
</comment>
<dbReference type="InterPro" id="IPR051813">
    <property type="entry name" value="HepT_RNase_toxin"/>
</dbReference>
<dbReference type="InterPro" id="IPR008201">
    <property type="entry name" value="HepT-like"/>
</dbReference>
<keyword evidence="4" id="KW-0547">Nucleotide-binding</keyword>
<dbReference type="InterPro" id="IPR037038">
    <property type="entry name" value="HepT-like_sf"/>
</dbReference>
<dbReference type="Pfam" id="PF01934">
    <property type="entry name" value="HepT-like"/>
    <property type="match status" value="1"/>
</dbReference>
<dbReference type="PANTHER" id="PTHR34139">
    <property type="entry name" value="UPF0331 PROTEIN MJ0127"/>
    <property type="match status" value="1"/>
</dbReference>
<evidence type="ECO:0000313" key="8">
    <source>
        <dbReference type="Proteomes" id="UP000533637"/>
    </source>
</evidence>
<comment type="caution">
    <text evidence="7">The sequence shown here is derived from an EMBL/GenBank/DDBJ whole genome shotgun (WGS) entry which is preliminary data.</text>
</comment>
<evidence type="ECO:0000256" key="3">
    <source>
        <dbReference type="ARBA" id="ARBA00022722"/>
    </source>
</evidence>
<dbReference type="PANTHER" id="PTHR34139:SF1">
    <property type="entry name" value="RNASE MJ1380-RELATED"/>
    <property type="match status" value="1"/>
</dbReference>
<evidence type="ECO:0000256" key="5">
    <source>
        <dbReference type="ARBA" id="ARBA00022801"/>
    </source>
</evidence>
<evidence type="ECO:0000256" key="2">
    <source>
        <dbReference type="ARBA" id="ARBA00022649"/>
    </source>
</evidence>
<dbReference type="Gene3D" id="1.20.120.580">
    <property type="entry name" value="bsu32300-like"/>
    <property type="match status" value="1"/>
</dbReference>
<evidence type="ECO:0000256" key="4">
    <source>
        <dbReference type="ARBA" id="ARBA00022741"/>
    </source>
</evidence>
<evidence type="ECO:0000313" key="7">
    <source>
        <dbReference type="EMBL" id="MBB4621203.1"/>
    </source>
</evidence>
<evidence type="ECO:0000256" key="1">
    <source>
        <dbReference type="ARBA" id="ARBA00022553"/>
    </source>
</evidence>
<gene>
    <name evidence="7" type="ORF">GGQ57_001097</name>
</gene>
<accession>A0ABR6KIN4</accession>